<evidence type="ECO:0000313" key="14">
    <source>
        <dbReference type="Proteomes" id="UP000239649"/>
    </source>
</evidence>
<comment type="similarity">
    <text evidence="4">Belongs to the glycosyltransferase 2 family.</text>
</comment>
<dbReference type="UniPathway" id="UPA00222"/>
<comment type="pathway">
    <text evidence="2">Lipid metabolism; sphingolipid metabolism.</text>
</comment>
<dbReference type="EMBL" id="LHPF02000004">
    <property type="protein sequence ID" value="PSC74368.1"/>
    <property type="molecule type" value="Genomic_DNA"/>
</dbReference>
<feature type="transmembrane region" description="Helical" evidence="12">
    <location>
        <begin position="420"/>
        <end position="442"/>
    </location>
</feature>
<evidence type="ECO:0000256" key="11">
    <source>
        <dbReference type="SAM" id="MobiDB-lite"/>
    </source>
</evidence>
<dbReference type="Pfam" id="PF13506">
    <property type="entry name" value="Glyco_transf_21"/>
    <property type="match status" value="1"/>
</dbReference>
<comment type="caution">
    <text evidence="13">The sequence shown here is derived from an EMBL/GenBank/DDBJ whole genome shotgun (WGS) entry which is preliminary data.</text>
</comment>
<organism evidence="13 14">
    <name type="scientific">Micractinium conductrix</name>
    <dbReference type="NCBI Taxonomy" id="554055"/>
    <lineage>
        <taxon>Eukaryota</taxon>
        <taxon>Viridiplantae</taxon>
        <taxon>Chlorophyta</taxon>
        <taxon>core chlorophytes</taxon>
        <taxon>Trebouxiophyceae</taxon>
        <taxon>Chlorellales</taxon>
        <taxon>Chlorellaceae</taxon>
        <taxon>Chlorella clade</taxon>
        <taxon>Micractinium</taxon>
    </lineage>
</organism>
<keyword evidence="8 12" id="KW-0812">Transmembrane</keyword>
<evidence type="ECO:0000256" key="2">
    <source>
        <dbReference type="ARBA" id="ARBA00004760"/>
    </source>
</evidence>
<evidence type="ECO:0000256" key="5">
    <source>
        <dbReference type="ARBA" id="ARBA00012699"/>
    </source>
</evidence>
<dbReference type="PANTHER" id="PTHR12726">
    <property type="entry name" value="CERAMIDE GLUCOSYLTRANSFERASE"/>
    <property type="match status" value="1"/>
</dbReference>
<keyword evidence="14" id="KW-1185">Reference proteome</keyword>
<reference evidence="13 14" key="1">
    <citation type="journal article" date="2018" name="Plant J.">
        <title>Genome sequences of Chlorella sorokiniana UTEX 1602 and Micractinium conductrix SAG 241.80: implications to maltose excretion by a green alga.</title>
        <authorList>
            <person name="Arriola M.B."/>
            <person name="Velmurugan N."/>
            <person name="Zhang Y."/>
            <person name="Plunkett M.H."/>
            <person name="Hondzo H."/>
            <person name="Barney B.M."/>
        </authorList>
    </citation>
    <scope>NUCLEOTIDE SEQUENCE [LARGE SCALE GENOMIC DNA]</scope>
    <source>
        <strain evidence="13 14">SAG 241.80</strain>
    </source>
</reference>
<proteinExistence type="inferred from homology"/>
<dbReference type="GO" id="GO:0008120">
    <property type="term" value="F:ceramide glucosyltransferase activity"/>
    <property type="evidence" value="ECO:0007669"/>
    <property type="project" value="UniProtKB-EC"/>
</dbReference>
<dbReference type="InterPro" id="IPR029044">
    <property type="entry name" value="Nucleotide-diphossugar_trans"/>
</dbReference>
<dbReference type="AlphaFoldDB" id="A0A2P6VJW8"/>
<dbReference type="InterPro" id="IPR025993">
    <property type="entry name" value="Ceramide_glucosylTrfase"/>
</dbReference>
<protein>
    <recommendedName>
        <fullName evidence="5">ceramide glucosyltransferase</fullName>
        <ecNumber evidence="5">2.4.1.80</ecNumber>
    </recommendedName>
</protein>
<dbReference type="Gene3D" id="3.90.550.10">
    <property type="entry name" value="Spore Coat Polysaccharide Biosynthesis Protein SpsA, Chain A"/>
    <property type="match status" value="1"/>
</dbReference>
<evidence type="ECO:0000256" key="12">
    <source>
        <dbReference type="SAM" id="Phobius"/>
    </source>
</evidence>
<dbReference type="EC" id="2.4.1.80" evidence="5"/>
<evidence type="ECO:0000256" key="4">
    <source>
        <dbReference type="ARBA" id="ARBA00006739"/>
    </source>
</evidence>
<keyword evidence="7 13" id="KW-0808">Transferase</keyword>
<dbReference type="Proteomes" id="UP000239649">
    <property type="component" value="Unassembled WGS sequence"/>
</dbReference>
<dbReference type="OrthoDB" id="1483400at2759"/>
<keyword evidence="10 12" id="KW-0472">Membrane</keyword>
<evidence type="ECO:0000256" key="10">
    <source>
        <dbReference type="ARBA" id="ARBA00023136"/>
    </source>
</evidence>
<evidence type="ECO:0000313" key="13">
    <source>
        <dbReference type="EMBL" id="PSC74368.1"/>
    </source>
</evidence>
<sequence length="518" mass="57231">MLPPPVLFRNAVAAASAIVEAGNAVLCSGWVTALQFHGIYLALLLGTLWILAGKARQRELQRQRRRALGRRGGAPAGAPAKHGSCSLASLAAQQEAGATRLPHVTVVLPVRGCRSHSVANWRAMLNLDYGGSLEFLFVLEDKSDPAHAAISALIREVAAEGPAGGRATRIHAAGGAERTSQKIHNLLAGIRQASPEAAYLLCLDDDVLLHPGLLAALVRDMEADPSLFMATGYPFDIPADDSSLLSYCALSYHLPLIVPFSVKERTEFVWGGCMLFRAAEMRRDARGILRAWSDGGYSDDLTVASCCTEQGLTIYCPGYSIFPQWLDADYPPRRWWNYLRRQLCVMDTYSNSHNRRTNHGLAAFHAYASWGVVLPATTVLLRLALWALATLLLPTQQVYGGPGGSSYIWLRLFGFDRCSWALASLVSFSLSIAYLMLSLAWMTNTVLDLFCTLNPVLKRRQMETFCWPKLWLGFYLNNAVIPLCIAYTFLTRHIDWSGIRYWRQRGKVVRVQHSYAAG</sequence>
<feature type="region of interest" description="Disordered" evidence="11">
    <location>
        <begin position="62"/>
        <end position="82"/>
    </location>
</feature>
<feature type="transmembrane region" description="Helical" evidence="12">
    <location>
        <begin position="34"/>
        <end position="52"/>
    </location>
</feature>
<dbReference type="STRING" id="554055.A0A2P6VJW8"/>
<keyword evidence="6" id="KW-0328">Glycosyltransferase</keyword>
<evidence type="ECO:0000256" key="9">
    <source>
        <dbReference type="ARBA" id="ARBA00022989"/>
    </source>
</evidence>
<keyword evidence="9 12" id="KW-1133">Transmembrane helix</keyword>
<evidence type="ECO:0000256" key="6">
    <source>
        <dbReference type="ARBA" id="ARBA00022676"/>
    </source>
</evidence>
<comment type="pathway">
    <text evidence="3">Sphingolipid metabolism.</text>
</comment>
<evidence type="ECO:0000256" key="1">
    <source>
        <dbReference type="ARBA" id="ARBA00004141"/>
    </source>
</evidence>
<dbReference type="GO" id="GO:0006679">
    <property type="term" value="P:glucosylceramide biosynthetic process"/>
    <property type="evidence" value="ECO:0007669"/>
    <property type="project" value="TreeGrafter"/>
</dbReference>
<feature type="transmembrane region" description="Helical" evidence="12">
    <location>
        <begin position="470"/>
        <end position="490"/>
    </location>
</feature>
<dbReference type="GO" id="GO:0016020">
    <property type="term" value="C:membrane"/>
    <property type="evidence" value="ECO:0007669"/>
    <property type="project" value="UniProtKB-SubCell"/>
</dbReference>
<dbReference type="SUPFAM" id="SSF53448">
    <property type="entry name" value="Nucleotide-diphospho-sugar transferases"/>
    <property type="match status" value="1"/>
</dbReference>
<evidence type="ECO:0000256" key="7">
    <source>
        <dbReference type="ARBA" id="ARBA00022679"/>
    </source>
</evidence>
<evidence type="ECO:0000256" key="3">
    <source>
        <dbReference type="ARBA" id="ARBA00004991"/>
    </source>
</evidence>
<comment type="subcellular location">
    <subcellularLocation>
        <location evidence="1">Membrane</location>
        <topology evidence="1">Multi-pass membrane protein</topology>
    </subcellularLocation>
</comment>
<name>A0A2P6VJW8_9CHLO</name>
<dbReference type="PANTHER" id="PTHR12726:SF0">
    <property type="entry name" value="CERAMIDE GLUCOSYLTRANSFERASE"/>
    <property type="match status" value="1"/>
</dbReference>
<gene>
    <name evidence="13" type="ORF">C2E20_2209</name>
</gene>
<accession>A0A2P6VJW8</accession>
<evidence type="ECO:0000256" key="8">
    <source>
        <dbReference type="ARBA" id="ARBA00022692"/>
    </source>
</evidence>